<dbReference type="InterPro" id="IPR050838">
    <property type="entry name" value="Ketopantoate_reductase"/>
</dbReference>
<feature type="region of interest" description="Disordered" evidence="4">
    <location>
        <begin position="365"/>
        <end position="385"/>
    </location>
</feature>
<feature type="compositionally biased region" description="Gly residues" evidence="4">
    <location>
        <begin position="703"/>
        <end position="712"/>
    </location>
</feature>
<dbReference type="GO" id="GO:0008677">
    <property type="term" value="F:2-dehydropantoate 2-reductase activity"/>
    <property type="evidence" value="ECO:0007669"/>
    <property type="project" value="TreeGrafter"/>
</dbReference>
<protein>
    <recommendedName>
        <fullName evidence="9">Ketopantoate reductase C-terminal domain-containing protein</fullName>
    </recommendedName>
</protein>
<feature type="region of interest" description="Disordered" evidence="4">
    <location>
        <begin position="90"/>
        <end position="109"/>
    </location>
</feature>
<dbReference type="InterPro" id="IPR008927">
    <property type="entry name" value="6-PGluconate_DH-like_C_sf"/>
</dbReference>
<evidence type="ECO:0000256" key="1">
    <source>
        <dbReference type="ARBA" id="ARBA00007870"/>
    </source>
</evidence>
<dbReference type="PANTHER" id="PTHR43765">
    <property type="entry name" value="2-DEHYDROPANTOATE 2-REDUCTASE-RELATED"/>
    <property type="match status" value="1"/>
</dbReference>
<dbReference type="Gene3D" id="3.40.50.720">
    <property type="entry name" value="NAD(P)-binding Rossmann-like Domain"/>
    <property type="match status" value="1"/>
</dbReference>
<evidence type="ECO:0000256" key="3">
    <source>
        <dbReference type="ARBA" id="ARBA00023002"/>
    </source>
</evidence>
<organism evidence="7 8">
    <name type="scientific">Tilletia caries</name>
    <name type="common">wheat bunt fungus</name>
    <dbReference type="NCBI Taxonomy" id="13290"/>
    <lineage>
        <taxon>Eukaryota</taxon>
        <taxon>Fungi</taxon>
        <taxon>Dikarya</taxon>
        <taxon>Basidiomycota</taxon>
        <taxon>Ustilaginomycotina</taxon>
        <taxon>Exobasidiomycetes</taxon>
        <taxon>Tilletiales</taxon>
        <taxon>Tilletiaceae</taxon>
        <taxon>Tilletia</taxon>
    </lineage>
</organism>
<reference evidence="7" key="2">
    <citation type="journal article" date="2019" name="IMA Fungus">
        <title>Genome sequencing and comparison of five Tilletia species to identify candidate genes for the detection of regulated species infecting wheat.</title>
        <authorList>
            <person name="Nguyen H.D.T."/>
            <person name="Sultana T."/>
            <person name="Kesanakurti P."/>
            <person name="Hambleton S."/>
        </authorList>
    </citation>
    <scope>NUCLEOTIDE SEQUENCE</scope>
    <source>
        <strain evidence="7">DAOMC 238032</strain>
    </source>
</reference>
<dbReference type="PANTHER" id="PTHR43765:SF2">
    <property type="entry name" value="2-DEHYDROPANTOATE 2-REDUCTASE"/>
    <property type="match status" value="1"/>
</dbReference>
<feature type="compositionally biased region" description="Basic and acidic residues" evidence="4">
    <location>
        <begin position="682"/>
        <end position="702"/>
    </location>
</feature>
<feature type="compositionally biased region" description="Low complexity" evidence="4">
    <location>
        <begin position="370"/>
        <end position="382"/>
    </location>
</feature>
<dbReference type="Gene3D" id="1.10.1040.10">
    <property type="entry name" value="N-(1-d-carboxylethyl)-l-norvaline Dehydrogenase, domain 2"/>
    <property type="match status" value="1"/>
</dbReference>
<feature type="compositionally biased region" description="Polar residues" evidence="4">
    <location>
        <begin position="448"/>
        <end position="464"/>
    </location>
</feature>
<dbReference type="Pfam" id="PF08546">
    <property type="entry name" value="ApbA_C"/>
    <property type="match status" value="2"/>
</dbReference>
<feature type="compositionally biased region" description="Low complexity" evidence="4">
    <location>
        <begin position="598"/>
        <end position="612"/>
    </location>
</feature>
<dbReference type="AlphaFoldDB" id="A0A177UZG5"/>
<dbReference type="InterPro" id="IPR013332">
    <property type="entry name" value="KPR_N"/>
</dbReference>
<feature type="domain" description="Ketopantoate reductase C-terminal" evidence="6">
    <location>
        <begin position="495"/>
        <end position="547"/>
    </location>
</feature>
<evidence type="ECO:0000313" key="7">
    <source>
        <dbReference type="EMBL" id="KAE8261262.1"/>
    </source>
</evidence>
<dbReference type="GO" id="GO:0005737">
    <property type="term" value="C:cytoplasm"/>
    <property type="evidence" value="ECO:0007669"/>
    <property type="project" value="TreeGrafter"/>
</dbReference>
<comment type="caution">
    <text evidence="7">The sequence shown here is derived from an EMBL/GenBank/DDBJ whole genome shotgun (WGS) entry which is preliminary data.</text>
</comment>
<feature type="compositionally biased region" description="Polar residues" evidence="4">
    <location>
        <begin position="100"/>
        <end position="109"/>
    </location>
</feature>
<feature type="domain" description="Ketopantoate reductase N-terminal" evidence="5">
    <location>
        <begin position="150"/>
        <end position="244"/>
    </location>
</feature>
<sequence length="712" mass="77818">MQIHILGGGAVGQLFAFHLTRTLRAASSIPPYLHRFLPAPDRSGTTIHIRNPGLAQKLNEQGGFVTLEHGGHTRAQDGIVVQGGLGALPGAPPATLPEGTRSTGPGSTFQDQRKWKRILAASAQHQLRTHELQQRDVLRSGISLFEPDRGPEAHIDALFLCTKADTTSFALESLLPRLSARSTLVLTQNGLGLADVLIAKHFPDPRRRPWIILSSLTHGLYRTRQSALHAVHASLGDIHFGVLPDLRCHSLVDGLEKRAAWPATANSASSTSDLWPPDTLSLEHIDQHFAATSSSYSMHQDGYQPHEASTLVQTISLLLAAEELKATWDPLPDFHRRALRKLAINACINPLTALLECQNGALVGDGGKASSHSSPSNSARWSEAQRERGQECLGIMKDVCQEISAVVQERAGRTWWAARQNAHDQGSGEAAGNDEPASWSASDVLDFTASSAARANDESSSSGPTKIDLLPQSLVSSNPLDLSEQSAPPPLHPTLTSEALFTEVQRVLDLVRENYSSMYQDVVLNGRASSEVSFVNGYVRRMADALNEERVRLQNQQRNGNGKGSSTFEMKDVHAPVNRMLERLVVAKCDLFGSLALPSSSSKPTRSPSFTSMRNKPPREIQVPDRERVGYRKKRAGGYGRLWEYRRLVQFFRQKEAKRLEGEGDGEGESEDERFDDGDGGWEQRGDEGGRDQDWADGRRIEGGQGGDGGRS</sequence>
<gene>
    <name evidence="7" type="ORF">A4X03_0g3406</name>
</gene>
<feature type="compositionally biased region" description="Acidic residues" evidence="4">
    <location>
        <begin position="663"/>
        <end position="680"/>
    </location>
</feature>
<evidence type="ECO:0000259" key="5">
    <source>
        <dbReference type="Pfam" id="PF02558"/>
    </source>
</evidence>
<dbReference type="InterPro" id="IPR013752">
    <property type="entry name" value="KPA_reductase"/>
</dbReference>
<dbReference type="InterPro" id="IPR036291">
    <property type="entry name" value="NAD(P)-bd_dom_sf"/>
</dbReference>
<evidence type="ECO:0000259" key="6">
    <source>
        <dbReference type="Pfam" id="PF08546"/>
    </source>
</evidence>
<feature type="region of interest" description="Disordered" evidence="4">
    <location>
        <begin position="659"/>
        <end position="712"/>
    </location>
</feature>
<proteinExistence type="inferred from homology"/>
<dbReference type="EMBL" id="LWDD02000390">
    <property type="protein sequence ID" value="KAE8261262.1"/>
    <property type="molecule type" value="Genomic_DNA"/>
</dbReference>
<dbReference type="SUPFAM" id="SSF48179">
    <property type="entry name" value="6-phosphogluconate dehydrogenase C-terminal domain-like"/>
    <property type="match status" value="1"/>
</dbReference>
<reference evidence="7" key="1">
    <citation type="submission" date="2016-04" db="EMBL/GenBank/DDBJ databases">
        <authorList>
            <person name="Nguyen H.D."/>
            <person name="Kesanakurti P."/>
            <person name="Cullis J."/>
            <person name="Levesque C.A."/>
            <person name="Hambleton S."/>
        </authorList>
    </citation>
    <scope>NUCLEOTIDE SEQUENCE</scope>
    <source>
        <strain evidence="7">DAOMC 238032</strain>
    </source>
</reference>
<comment type="similarity">
    <text evidence="1">Belongs to the ketopantoate reductase family.</text>
</comment>
<dbReference type="InterPro" id="IPR013328">
    <property type="entry name" value="6PGD_dom2"/>
</dbReference>
<feature type="compositionally biased region" description="Basic and acidic residues" evidence="4">
    <location>
        <begin position="617"/>
        <end position="629"/>
    </location>
</feature>
<evidence type="ECO:0000256" key="4">
    <source>
        <dbReference type="SAM" id="MobiDB-lite"/>
    </source>
</evidence>
<evidence type="ECO:0008006" key="9">
    <source>
        <dbReference type="Google" id="ProtNLM"/>
    </source>
</evidence>
<keyword evidence="2" id="KW-0521">NADP</keyword>
<accession>A0A177UZG5</accession>
<evidence type="ECO:0000313" key="8">
    <source>
        <dbReference type="Proteomes" id="UP000077671"/>
    </source>
</evidence>
<dbReference type="SUPFAM" id="SSF51735">
    <property type="entry name" value="NAD(P)-binding Rossmann-fold domains"/>
    <property type="match status" value="1"/>
</dbReference>
<feature type="region of interest" description="Disordered" evidence="4">
    <location>
        <begin position="597"/>
        <end position="629"/>
    </location>
</feature>
<evidence type="ECO:0000256" key="2">
    <source>
        <dbReference type="ARBA" id="ARBA00022857"/>
    </source>
</evidence>
<dbReference type="Proteomes" id="UP000077671">
    <property type="component" value="Unassembled WGS sequence"/>
</dbReference>
<feature type="region of interest" description="Disordered" evidence="4">
    <location>
        <begin position="418"/>
        <end position="470"/>
    </location>
</feature>
<keyword evidence="3" id="KW-0560">Oxidoreductase</keyword>
<dbReference type="Pfam" id="PF02558">
    <property type="entry name" value="ApbA"/>
    <property type="match status" value="1"/>
</dbReference>
<feature type="domain" description="Ketopantoate reductase C-terminal" evidence="6">
    <location>
        <begin position="334"/>
        <end position="365"/>
    </location>
</feature>
<dbReference type="GO" id="GO:0050661">
    <property type="term" value="F:NADP binding"/>
    <property type="evidence" value="ECO:0007669"/>
    <property type="project" value="TreeGrafter"/>
</dbReference>
<name>A0A177UZG5_9BASI</name>